<accession>A0ABX4YKL8</accession>
<evidence type="ECO:0000313" key="2">
    <source>
        <dbReference type="Proteomes" id="UP000094669"/>
    </source>
</evidence>
<keyword evidence="2" id="KW-1185">Reference proteome</keyword>
<organism evidence="1 2">
    <name type="scientific">Leptospira inadai serovar Lyme</name>
    <dbReference type="NCBI Taxonomy" id="293084"/>
    <lineage>
        <taxon>Bacteria</taxon>
        <taxon>Pseudomonadati</taxon>
        <taxon>Spirochaetota</taxon>
        <taxon>Spirochaetia</taxon>
        <taxon>Leptospirales</taxon>
        <taxon>Leptospiraceae</taxon>
        <taxon>Leptospira</taxon>
    </lineage>
</organism>
<name>A0ABX4YKL8_9LEPT</name>
<sequence>MSKVPILLLIFNRPDSARKVVEAIGEYKPERIYIAADGPREDRSEEKVCHETREIVESNITWKCEVARLYREGNLGCKRAVTGAIDWFFENEVEGIILEDDCIPTLDFFRFCEEGIEKYRNEEKVMHIAGTNFVPVSSDCNMDAYFSRYPHVWGWATWRNSWSCYLRDDTVWKKEGLSPWNGSPRKVREFWNHIFEKTYSNKIDTWDFQWVYTINYRKGMALNSSVNLIKNIGFGEDATHTRSTDDDRSDMKVGNLSESLTFPASIELDRTAINWLEKKHYSIEALPNRIFRFAIRFLKNLQR</sequence>
<dbReference type="Gene3D" id="3.90.550.10">
    <property type="entry name" value="Spore Coat Polysaccharide Biosynthesis Protein SpsA, Chain A"/>
    <property type="match status" value="1"/>
</dbReference>
<gene>
    <name evidence="1" type="ORF">BES34_007255</name>
</gene>
<reference evidence="1" key="1">
    <citation type="submission" date="2018-01" db="EMBL/GenBank/DDBJ databases">
        <title>Genomic characterization of Leptospira inadai serogroup Lyme isolated from captured rat in Brazil and comparative analysis with human reference strain.</title>
        <authorList>
            <person name="Moreno L.Z."/>
            <person name="Loureiro A.P."/>
            <person name="Miraglia F."/>
            <person name="Kremer F.S."/>
            <person name="Eslabao M.R."/>
            <person name="Dellagostin O.A."/>
            <person name="Lilenbaum W."/>
            <person name="Moreno A.M."/>
        </authorList>
    </citation>
    <scope>NUCLEOTIDE SEQUENCE [LARGE SCALE GENOMIC DNA]</scope>
    <source>
        <strain evidence="1">M34/99</strain>
    </source>
</reference>
<dbReference type="SUPFAM" id="SSF53448">
    <property type="entry name" value="Nucleotide-diphospho-sugar transferases"/>
    <property type="match status" value="1"/>
</dbReference>
<comment type="caution">
    <text evidence="1">The sequence shown here is derived from an EMBL/GenBank/DDBJ whole genome shotgun (WGS) entry which is preliminary data.</text>
</comment>
<proteinExistence type="predicted"/>
<keyword evidence="1" id="KW-0808">Transferase</keyword>
<dbReference type="InterPro" id="IPR029044">
    <property type="entry name" value="Nucleotide-diphossugar_trans"/>
</dbReference>
<evidence type="ECO:0000313" key="1">
    <source>
        <dbReference type="EMBL" id="PNV75818.1"/>
    </source>
</evidence>
<dbReference type="GO" id="GO:0016740">
    <property type="term" value="F:transferase activity"/>
    <property type="evidence" value="ECO:0007669"/>
    <property type="project" value="UniProtKB-KW"/>
</dbReference>
<dbReference type="EMBL" id="MCRM02000005">
    <property type="protein sequence ID" value="PNV75818.1"/>
    <property type="molecule type" value="Genomic_DNA"/>
</dbReference>
<dbReference type="RefSeq" id="WP_010418508.1">
    <property type="nucleotide sequence ID" value="NZ_MCRM02000005.1"/>
</dbReference>
<protein>
    <submittedName>
        <fullName evidence="1">Nucleotide-diphospho-sugar transferase</fullName>
    </submittedName>
</protein>
<dbReference type="Proteomes" id="UP000094669">
    <property type="component" value="Unassembled WGS sequence"/>
</dbReference>